<evidence type="ECO:0000313" key="3">
    <source>
        <dbReference type="EMBL" id="GJQ13596.1"/>
    </source>
</evidence>
<dbReference type="InterPro" id="IPR019315">
    <property type="entry name" value="MMTA2_N"/>
</dbReference>
<dbReference type="Proteomes" id="UP001061958">
    <property type="component" value="Unassembled WGS sequence"/>
</dbReference>
<keyword evidence="4" id="KW-1185">Reference proteome</keyword>
<feature type="compositionally biased region" description="Basic residues" evidence="1">
    <location>
        <begin position="145"/>
        <end position="154"/>
    </location>
</feature>
<dbReference type="PANTHER" id="PTHR14580:SF0">
    <property type="entry name" value="MULTIPLE MYELOMA TUMOR-ASSOCIATED PROTEIN 2"/>
    <property type="match status" value="1"/>
</dbReference>
<reference evidence="3" key="2">
    <citation type="submission" date="2022-01" db="EMBL/GenBank/DDBJ databases">
        <authorList>
            <person name="Hirooka S."/>
            <person name="Miyagishima S.Y."/>
        </authorList>
    </citation>
    <scope>NUCLEOTIDE SEQUENCE</scope>
    <source>
        <strain evidence="3">NBRC 102759</strain>
    </source>
</reference>
<dbReference type="EMBL" id="BQMJ01000045">
    <property type="protein sequence ID" value="GJQ13596.1"/>
    <property type="molecule type" value="Genomic_DNA"/>
</dbReference>
<evidence type="ECO:0000256" key="1">
    <source>
        <dbReference type="SAM" id="MobiDB-lite"/>
    </source>
</evidence>
<feature type="region of interest" description="Disordered" evidence="1">
    <location>
        <begin position="103"/>
        <end position="175"/>
    </location>
</feature>
<feature type="domain" description="Multiple myeloma tumor-associated protein 2-like N-terminal" evidence="2">
    <location>
        <begin position="12"/>
        <end position="84"/>
    </location>
</feature>
<feature type="compositionally biased region" description="Polar residues" evidence="1">
    <location>
        <begin position="1"/>
        <end position="10"/>
    </location>
</feature>
<sequence length="175" mass="20310">MDLLGTTGSREGNRGGRDQFSWEKVKEDKYRENYLGHSLHAPVGLSSKKKDPQWFIKPPSRPNSGNEELKRIQQQEAIMMRASLQGIPVQDAIALALEQSNQLEENNAEATSDKPLSAQNESQDKSLVENDREWGNHQHDSHKERRDRHDRHGHKVESRHSKSRSRKNRRRRHHS</sequence>
<feature type="region of interest" description="Disordered" evidence="1">
    <location>
        <begin position="39"/>
        <end position="71"/>
    </location>
</feature>
<evidence type="ECO:0000313" key="4">
    <source>
        <dbReference type="Proteomes" id="UP001061958"/>
    </source>
</evidence>
<evidence type="ECO:0000259" key="2">
    <source>
        <dbReference type="Pfam" id="PF10159"/>
    </source>
</evidence>
<protein>
    <recommendedName>
        <fullName evidence="2">Multiple myeloma tumor-associated protein 2-like N-terminal domain-containing protein</fullName>
    </recommendedName>
</protein>
<feature type="compositionally biased region" description="Basic residues" evidence="1">
    <location>
        <begin position="161"/>
        <end position="175"/>
    </location>
</feature>
<proteinExistence type="predicted"/>
<feature type="region of interest" description="Disordered" evidence="1">
    <location>
        <begin position="1"/>
        <end position="22"/>
    </location>
</feature>
<feature type="compositionally biased region" description="Basic and acidic residues" evidence="1">
    <location>
        <begin position="122"/>
        <end position="144"/>
    </location>
</feature>
<dbReference type="InterPro" id="IPR039207">
    <property type="entry name" value="MMTAG2-like"/>
</dbReference>
<accession>A0A9C7PZS9</accession>
<name>A0A9C7PZS9_9RHOD</name>
<dbReference type="PANTHER" id="PTHR14580">
    <property type="entry name" value="MULTIPLE MYELOMA TUMOR-ASSOCIATED PROTEIN 2 FAMILY MEMBER"/>
    <property type="match status" value="1"/>
</dbReference>
<dbReference type="Pfam" id="PF10159">
    <property type="entry name" value="MMtag"/>
    <property type="match status" value="1"/>
</dbReference>
<comment type="caution">
    <text evidence="3">The sequence shown here is derived from an EMBL/GenBank/DDBJ whole genome shotgun (WGS) entry which is preliminary data.</text>
</comment>
<gene>
    <name evidence="3" type="ORF">GpartN1_g5387.t1</name>
</gene>
<dbReference type="AlphaFoldDB" id="A0A9C7PZS9"/>
<organism evidence="3 4">
    <name type="scientific">Galdieria partita</name>
    <dbReference type="NCBI Taxonomy" id="83374"/>
    <lineage>
        <taxon>Eukaryota</taxon>
        <taxon>Rhodophyta</taxon>
        <taxon>Bangiophyceae</taxon>
        <taxon>Galdieriales</taxon>
        <taxon>Galdieriaceae</taxon>
        <taxon>Galdieria</taxon>
    </lineage>
</organism>
<reference evidence="3" key="1">
    <citation type="journal article" date="2022" name="Proc. Natl. Acad. Sci. U.S.A.">
        <title>Life cycle and functional genomics of the unicellular red alga Galdieria for elucidating algal and plant evolution and industrial use.</title>
        <authorList>
            <person name="Hirooka S."/>
            <person name="Itabashi T."/>
            <person name="Ichinose T.M."/>
            <person name="Onuma R."/>
            <person name="Fujiwara T."/>
            <person name="Yamashita S."/>
            <person name="Jong L.W."/>
            <person name="Tomita R."/>
            <person name="Iwane A.H."/>
            <person name="Miyagishima S.Y."/>
        </authorList>
    </citation>
    <scope>NUCLEOTIDE SEQUENCE</scope>
    <source>
        <strain evidence="3">NBRC 102759</strain>
    </source>
</reference>
<feature type="compositionally biased region" description="Basic and acidic residues" evidence="1">
    <location>
        <begin position="11"/>
        <end position="22"/>
    </location>
</feature>
<dbReference type="OrthoDB" id="5390672at2759"/>